<evidence type="ECO:0000256" key="3">
    <source>
        <dbReference type="ARBA" id="ARBA00022989"/>
    </source>
</evidence>
<dbReference type="Pfam" id="PF04241">
    <property type="entry name" value="DUF423"/>
    <property type="match status" value="1"/>
</dbReference>
<accession>A0ABQ7GLI6</accession>
<dbReference type="Proteomes" id="UP000815325">
    <property type="component" value="Unassembled WGS sequence"/>
</dbReference>
<evidence type="ECO:0000256" key="4">
    <source>
        <dbReference type="ARBA" id="ARBA00023136"/>
    </source>
</evidence>
<keyword evidence="7" id="KW-1185">Reference proteome</keyword>
<name>A0ABQ7GLI6_DUNSA</name>
<dbReference type="PANTHER" id="PTHR43461">
    <property type="entry name" value="TRANSMEMBRANE PROTEIN 256"/>
    <property type="match status" value="1"/>
</dbReference>
<comment type="caution">
    <text evidence="6">The sequence shown here is derived from an EMBL/GenBank/DDBJ whole genome shotgun (WGS) entry which is preliminary data.</text>
</comment>
<comment type="subcellular location">
    <subcellularLocation>
        <location evidence="1">Membrane</location>
        <topology evidence="1">Multi-pass membrane protein</topology>
    </subcellularLocation>
</comment>
<keyword evidence="3 5" id="KW-1133">Transmembrane helix</keyword>
<evidence type="ECO:0000313" key="7">
    <source>
        <dbReference type="Proteomes" id="UP000815325"/>
    </source>
</evidence>
<feature type="transmembrane region" description="Helical" evidence="5">
    <location>
        <begin position="93"/>
        <end position="111"/>
    </location>
</feature>
<proteinExistence type="predicted"/>
<reference evidence="6" key="1">
    <citation type="submission" date="2017-08" db="EMBL/GenBank/DDBJ databases">
        <authorList>
            <person name="Polle J.E."/>
            <person name="Barry K."/>
            <person name="Cushman J."/>
            <person name="Schmutz J."/>
            <person name="Tran D."/>
            <person name="Hathwaick L.T."/>
            <person name="Yim W.C."/>
            <person name="Jenkins J."/>
            <person name="Mckie-Krisberg Z.M."/>
            <person name="Prochnik S."/>
            <person name="Lindquist E."/>
            <person name="Dockter R.B."/>
            <person name="Adam C."/>
            <person name="Molina H."/>
            <person name="Bunkerborg J."/>
            <person name="Jin E."/>
            <person name="Buchheim M."/>
            <person name="Magnuson J."/>
        </authorList>
    </citation>
    <scope>NUCLEOTIDE SEQUENCE</scope>
    <source>
        <strain evidence="6">CCAP 19/18</strain>
    </source>
</reference>
<evidence type="ECO:0000256" key="2">
    <source>
        <dbReference type="ARBA" id="ARBA00022692"/>
    </source>
</evidence>
<dbReference type="PANTHER" id="PTHR43461:SF1">
    <property type="entry name" value="TRANSMEMBRANE PROTEIN 256"/>
    <property type="match status" value="1"/>
</dbReference>
<dbReference type="InterPro" id="IPR006696">
    <property type="entry name" value="DUF423"/>
</dbReference>
<protein>
    <submittedName>
        <fullName evidence="6">Uncharacterized protein</fullName>
    </submittedName>
</protein>
<gene>
    <name evidence="6" type="ORF">DUNSADRAFT_7321</name>
</gene>
<evidence type="ECO:0000256" key="1">
    <source>
        <dbReference type="ARBA" id="ARBA00004141"/>
    </source>
</evidence>
<evidence type="ECO:0000256" key="5">
    <source>
        <dbReference type="SAM" id="Phobius"/>
    </source>
</evidence>
<keyword evidence="2 5" id="KW-0812">Transmembrane</keyword>
<dbReference type="EMBL" id="MU069703">
    <property type="protein sequence ID" value="KAF5835481.1"/>
    <property type="molecule type" value="Genomic_DNA"/>
</dbReference>
<keyword evidence="4 5" id="KW-0472">Membrane</keyword>
<organism evidence="6 7">
    <name type="scientific">Dunaliella salina</name>
    <name type="common">Green alga</name>
    <name type="synonym">Protococcus salinus</name>
    <dbReference type="NCBI Taxonomy" id="3046"/>
    <lineage>
        <taxon>Eukaryota</taxon>
        <taxon>Viridiplantae</taxon>
        <taxon>Chlorophyta</taxon>
        <taxon>core chlorophytes</taxon>
        <taxon>Chlorophyceae</taxon>
        <taxon>CS clade</taxon>
        <taxon>Chlamydomonadales</taxon>
        <taxon>Dunaliellaceae</taxon>
        <taxon>Dunaliella</taxon>
    </lineage>
</organism>
<sequence length="113" mass="11841">MSRVSRASRLLAGLSGASAVGAGAYGAHKFKPKDEHYSVVYQRANQYHLIHSFLLGMAPLARYPLPVASLATLGIGGFCGSCYAVALTEDRSWSIGAPFGGMALIAAWLALAL</sequence>
<feature type="transmembrane region" description="Helical" evidence="5">
    <location>
        <begin position="63"/>
        <end position="86"/>
    </location>
</feature>
<evidence type="ECO:0000313" key="6">
    <source>
        <dbReference type="EMBL" id="KAF5835481.1"/>
    </source>
</evidence>